<dbReference type="GO" id="GO:0004672">
    <property type="term" value="F:protein kinase activity"/>
    <property type="evidence" value="ECO:0007669"/>
    <property type="project" value="InterPro"/>
</dbReference>
<feature type="repeat" description="ANK" evidence="1">
    <location>
        <begin position="770"/>
        <end position="805"/>
    </location>
</feature>
<sequence>MTTAPPLQPAEPTTWTIPLRPLILLAPSQDSPVNSVADAARERLSTASLLNTVLGRHVPIFKEKPVEIPSIRQVAESGSYVLSHAITSIDERKVILARAARVQDDPEYKELVELITQGPSRYLIKPEDKKDELIGETRVFMKSINPDILLRDNDVGAFDYSALCTEVTILSDPSIKTERYIEHIHGVGWEPLVVATASEQIRHYPYLLTDAGHGQNLDDFLRDKHSSRAYNTRTLKSPEEFGLLGRDRENPSEEADYKLPLRPLPWNTKVEIARCIALALSRLHHCGVVHGDVKAENVIRAYPSFLDLSDDSLTFKLCHFENSLILSDYMGKENPTCRLLSKTFPWEAPEARNLSLTMQQAIQADIYSYGLLLAKIFLDGNCPLDEEFDIVYPTTPRHDPAAVEQLKSNHDLTLASRLVARLETVKCYNQNQIARLRAILEATWAKDSKDRIKCISHVVGELNKGSEKSTSPSPNKRHPGLSKESCEDCSLDMVKIVKRRKLSDLFIAHSQHRNVQLNQAIMYEALVDLERLAHHGRGEDESSALYQAAILHYHGWGTAPSVTTAVDWLCRAAAAGSKAATIVLAQVLAAKSIPITGEYRRVINDALEVFPQASNRCFALALETLKPGAFTQALRLCNQEWLDLFEPGPRVKIVRSSSEEGEVQFLLVGINDLDDVDDVEHAVVLPPLRDFFGRDLQVAVLVGFEVSGEGETRPMRAADVSRMVRSGSNVNEFGPVGHTALWLACNRGNYELTKALLDSGASPKRADGLRRCTPLHFLSRFEPTNIREIADLLVKAGADLEAVNQQGQTPLMAAISPKEQPMPRSALPAVRALLALGASPVAQMQDEQVLTGSFGRGEGTLPDCPVALACASLELDIFELLMDRIRQLGSSPAGLRRLVRAIAESMGRDEREVARNKKEALSFYMLHLKAHCFALAIQRPPVAAPVLHRNWEQKGGYKGPVHRLVDYLLDPDLMLFFSRMKYSPLHQAMAQGAFDFVETILEMGKFEKSDLTSRRVLEAAFQRRSVELIERLLRYGFKFGKETLGDGETFLHLAIASNWTVDMLSKVCDLAQIKLILPALAGVRDNRGATPFASAVIKGHFAVADYLAQLSPQNTIDAKTFVLDSGHDAYCSVFPFGWPCVSLWGYCLGATADEGLKVQQAKYLLKFKPAFRVSQTHGCTALTLCWKDWKYHQKRSLSPKLESSYSETLVDILLQHYAEKELLNQADHLGNAPLHYACASGNVHGVQRLLEAGADINAMDHGGMTPLDVVDDQGFLCCNMDRTRTSHTWTSNPRNYDCSKPSNLRSRSFLSSTSSSLPREGCQARHAWKIRRRNPFRARSVASPRTFTASRPPCGNNSASHDSPDSRARSMPLCWKKHIVNPGVG</sequence>
<evidence type="ECO:0000313" key="5">
    <source>
        <dbReference type="Proteomes" id="UP001301769"/>
    </source>
</evidence>
<dbReference type="Proteomes" id="UP001301769">
    <property type="component" value="Unassembled WGS sequence"/>
</dbReference>
<evidence type="ECO:0000256" key="1">
    <source>
        <dbReference type="PROSITE-ProRule" id="PRU00023"/>
    </source>
</evidence>
<keyword evidence="5" id="KW-1185">Reference proteome</keyword>
<dbReference type="InterPro" id="IPR052391">
    <property type="entry name" value="E3_Ligase-Neurotoxin"/>
</dbReference>
<reference evidence="4" key="2">
    <citation type="submission" date="2023-05" db="EMBL/GenBank/DDBJ databases">
        <authorList>
            <consortium name="Lawrence Berkeley National Laboratory"/>
            <person name="Steindorff A."/>
            <person name="Hensen N."/>
            <person name="Bonometti L."/>
            <person name="Westerberg I."/>
            <person name="Brannstrom I.O."/>
            <person name="Guillou S."/>
            <person name="Cros-Aarteil S."/>
            <person name="Calhoun S."/>
            <person name="Haridas S."/>
            <person name="Kuo A."/>
            <person name="Mondo S."/>
            <person name="Pangilinan J."/>
            <person name="Riley R."/>
            <person name="Labutti K."/>
            <person name="Andreopoulos B."/>
            <person name="Lipzen A."/>
            <person name="Chen C."/>
            <person name="Yanf M."/>
            <person name="Daum C."/>
            <person name="Ng V."/>
            <person name="Clum A."/>
            <person name="Ohm R."/>
            <person name="Martin F."/>
            <person name="Silar P."/>
            <person name="Natvig D."/>
            <person name="Lalanne C."/>
            <person name="Gautier V."/>
            <person name="Ament-Velasquez S.L."/>
            <person name="Kruys A."/>
            <person name="Hutchinson M.I."/>
            <person name="Powell A.J."/>
            <person name="Barry K."/>
            <person name="Miller A.N."/>
            <person name="Grigoriev I.V."/>
            <person name="Debuchy R."/>
            <person name="Gladieux P."/>
            <person name="Thoren M.H."/>
            <person name="Johannesson H."/>
        </authorList>
    </citation>
    <scope>NUCLEOTIDE SEQUENCE</scope>
    <source>
        <strain evidence="4">PSN293</strain>
    </source>
</reference>
<dbReference type="SUPFAM" id="SSF56112">
    <property type="entry name" value="Protein kinase-like (PK-like)"/>
    <property type="match status" value="1"/>
</dbReference>
<accession>A0AAN6YBZ4</accession>
<evidence type="ECO:0000256" key="2">
    <source>
        <dbReference type="SAM" id="MobiDB-lite"/>
    </source>
</evidence>
<evidence type="ECO:0000259" key="3">
    <source>
        <dbReference type="PROSITE" id="PS50011"/>
    </source>
</evidence>
<dbReference type="InterPro" id="IPR006597">
    <property type="entry name" value="Sel1-like"/>
</dbReference>
<protein>
    <recommendedName>
        <fullName evidence="3">Protein kinase domain-containing protein</fullName>
    </recommendedName>
</protein>
<feature type="region of interest" description="Disordered" evidence="2">
    <location>
        <begin position="463"/>
        <end position="483"/>
    </location>
</feature>
<evidence type="ECO:0000313" key="4">
    <source>
        <dbReference type="EMBL" id="KAK4215206.1"/>
    </source>
</evidence>
<dbReference type="InterPro" id="IPR002110">
    <property type="entry name" value="Ankyrin_rpt"/>
</dbReference>
<dbReference type="Pfam" id="PF07714">
    <property type="entry name" value="PK_Tyr_Ser-Thr"/>
    <property type="match status" value="1"/>
</dbReference>
<dbReference type="GO" id="GO:0005524">
    <property type="term" value="F:ATP binding"/>
    <property type="evidence" value="ECO:0007669"/>
    <property type="project" value="InterPro"/>
</dbReference>
<dbReference type="InterPro" id="IPR000719">
    <property type="entry name" value="Prot_kinase_dom"/>
</dbReference>
<organism evidence="4 5">
    <name type="scientific">Rhypophila decipiens</name>
    <dbReference type="NCBI Taxonomy" id="261697"/>
    <lineage>
        <taxon>Eukaryota</taxon>
        <taxon>Fungi</taxon>
        <taxon>Dikarya</taxon>
        <taxon>Ascomycota</taxon>
        <taxon>Pezizomycotina</taxon>
        <taxon>Sordariomycetes</taxon>
        <taxon>Sordariomycetidae</taxon>
        <taxon>Sordariales</taxon>
        <taxon>Naviculisporaceae</taxon>
        <taxon>Rhypophila</taxon>
    </lineage>
</organism>
<feature type="repeat" description="ANK" evidence="1">
    <location>
        <begin position="1229"/>
        <end position="1261"/>
    </location>
</feature>
<dbReference type="PANTHER" id="PTHR24133:SF40">
    <property type="entry name" value="ANKYRIN REPEAT DOMAIN 44"/>
    <property type="match status" value="1"/>
</dbReference>
<dbReference type="Gene3D" id="1.25.40.20">
    <property type="entry name" value="Ankyrin repeat-containing domain"/>
    <property type="match status" value="3"/>
</dbReference>
<proteinExistence type="predicted"/>
<dbReference type="PROSITE" id="PS50297">
    <property type="entry name" value="ANK_REP_REGION"/>
    <property type="match status" value="2"/>
</dbReference>
<dbReference type="Pfam" id="PF13637">
    <property type="entry name" value="Ank_4"/>
    <property type="match status" value="1"/>
</dbReference>
<feature type="domain" description="Protein kinase" evidence="3">
    <location>
        <begin position="109"/>
        <end position="481"/>
    </location>
</feature>
<dbReference type="InterPro" id="IPR036770">
    <property type="entry name" value="Ankyrin_rpt-contain_sf"/>
</dbReference>
<feature type="repeat" description="ANK" evidence="1">
    <location>
        <begin position="736"/>
        <end position="768"/>
    </location>
</feature>
<dbReference type="PROSITE" id="PS50088">
    <property type="entry name" value="ANK_REPEAT"/>
    <property type="match status" value="3"/>
</dbReference>
<dbReference type="InterPro" id="IPR011009">
    <property type="entry name" value="Kinase-like_dom_sf"/>
</dbReference>
<dbReference type="SUPFAM" id="SSF48403">
    <property type="entry name" value="Ankyrin repeat"/>
    <property type="match status" value="2"/>
</dbReference>
<dbReference type="InterPro" id="IPR001245">
    <property type="entry name" value="Ser-Thr/Tyr_kinase_cat_dom"/>
</dbReference>
<comment type="caution">
    <text evidence="4">The sequence shown here is derived from an EMBL/GenBank/DDBJ whole genome shotgun (WGS) entry which is preliminary data.</text>
</comment>
<dbReference type="Gene3D" id="1.10.510.10">
    <property type="entry name" value="Transferase(Phosphotransferase) domain 1"/>
    <property type="match status" value="1"/>
</dbReference>
<gene>
    <name evidence="4" type="ORF">QBC37DRAFT_128225</name>
</gene>
<dbReference type="SMART" id="SM00248">
    <property type="entry name" value="ANK"/>
    <property type="match status" value="8"/>
</dbReference>
<dbReference type="SMART" id="SM00671">
    <property type="entry name" value="SEL1"/>
    <property type="match status" value="1"/>
</dbReference>
<dbReference type="InterPro" id="IPR011990">
    <property type="entry name" value="TPR-like_helical_dom_sf"/>
</dbReference>
<dbReference type="PANTHER" id="PTHR24133">
    <property type="entry name" value="ANKYRIN DOMAIN-CONTAINING"/>
    <property type="match status" value="1"/>
</dbReference>
<dbReference type="Gene3D" id="1.25.40.10">
    <property type="entry name" value="Tetratricopeptide repeat domain"/>
    <property type="match status" value="1"/>
</dbReference>
<dbReference type="Pfam" id="PF12796">
    <property type="entry name" value="Ank_2"/>
    <property type="match status" value="1"/>
</dbReference>
<keyword evidence="1" id="KW-0040">ANK repeat</keyword>
<reference evidence="4" key="1">
    <citation type="journal article" date="2023" name="Mol. Phylogenet. Evol.">
        <title>Genome-scale phylogeny and comparative genomics of the fungal order Sordariales.</title>
        <authorList>
            <person name="Hensen N."/>
            <person name="Bonometti L."/>
            <person name="Westerberg I."/>
            <person name="Brannstrom I.O."/>
            <person name="Guillou S."/>
            <person name="Cros-Aarteil S."/>
            <person name="Calhoun S."/>
            <person name="Haridas S."/>
            <person name="Kuo A."/>
            <person name="Mondo S."/>
            <person name="Pangilinan J."/>
            <person name="Riley R."/>
            <person name="LaButti K."/>
            <person name="Andreopoulos B."/>
            <person name="Lipzen A."/>
            <person name="Chen C."/>
            <person name="Yan M."/>
            <person name="Daum C."/>
            <person name="Ng V."/>
            <person name="Clum A."/>
            <person name="Steindorff A."/>
            <person name="Ohm R.A."/>
            <person name="Martin F."/>
            <person name="Silar P."/>
            <person name="Natvig D.O."/>
            <person name="Lalanne C."/>
            <person name="Gautier V."/>
            <person name="Ament-Velasquez S.L."/>
            <person name="Kruys A."/>
            <person name="Hutchinson M.I."/>
            <person name="Powell A.J."/>
            <person name="Barry K."/>
            <person name="Miller A.N."/>
            <person name="Grigoriev I.V."/>
            <person name="Debuchy R."/>
            <person name="Gladieux P."/>
            <person name="Hiltunen Thoren M."/>
            <person name="Johannesson H."/>
        </authorList>
    </citation>
    <scope>NUCLEOTIDE SEQUENCE</scope>
    <source>
        <strain evidence="4">PSN293</strain>
    </source>
</reference>
<dbReference type="PROSITE" id="PS50011">
    <property type="entry name" value="PROTEIN_KINASE_DOM"/>
    <property type="match status" value="1"/>
</dbReference>
<dbReference type="EMBL" id="MU858082">
    <property type="protein sequence ID" value="KAK4215206.1"/>
    <property type="molecule type" value="Genomic_DNA"/>
</dbReference>
<feature type="region of interest" description="Disordered" evidence="2">
    <location>
        <begin position="1339"/>
        <end position="1369"/>
    </location>
</feature>
<name>A0AAN6YBZ4_9PEZI</name>
<feature type="compositionally biased region" description="Polar residues" evidence="2">
    <location>
        <begin position="1343"/>
        <end position="1361"/>
    </location>
</feature>